<keyword evidence="4" id="KW-1185">Reference proteome</keyword>
<evidence type="ECO:0000313" key="4">
    <source>
        <dbReference type="Proteomes" id="UP000204537"/>
    </source>
</evidence>
<organism evidence="1 6">
    <name type="scientific">Synechococcus phage S-CAM3</name>
    <dbReference type="NCBI Taxonomy" id="1883366"/>
    <lineage>
        <taxon>Viruses</taxon>
        <taxon>Duplodnaviria</taxon>
        <taxon>Heunggongvirae</taxon>
        <taxon>Uroviricota</taxon>
        <taxon>Caudoviricetes</taxon>
        <taxon>Pantevenvirales</taxon>
        <taxon>Kyanoviridae</taxon>
        <taxon>Charybdisvirus</taxon>
        <taxon>Charybdisvirus scam3</taxon>
    </lineage>
</organism>
<proteinExistence type="predicted"/>
<reference evidence="4 5" key="1">
    <citation type="journal article" date="2016" name="Virology">
        <title>The genomic content and context of auxiliary metabolic genes in marine cyanomyoviruses.</title>
        <authorList>
            <person name="Crummett L.T."/>
            <person name="Puxty R.J."/>
            <person name="Weihe C."/>
            <person name="Marston M.F."/>
            <person name="Martiny J.B."/>
        </authorList>
    </citation>
    <scope>NUCLEOTIDE SEQUENCE [LARGE SCALE GENOMIC DNA]</scope>
    <source>
        <strain evidence="1">0808SB25</strain>
        <strain evidence="2">0910TB04</strain>
        <strain evidence="3">1010CC42</strain>
    </source>
</reference>
<dbReference type="RefSeq" id="YP_009321402.1">
    <property type="nucleotide sequence ID" value="NC_031906.1"/>
</dbReference>
<gene>
    <name evidence="3" type="ORF">C421010_139</name>
    <name evidence="1" type="ORF">S250808_139</name>
    <name evidence="2" type="ORF">T040910_139</name>
</gene>
<evidence type="ECO:0000313" key="2">
    <source>
        <dbReference type="EMBL" id="AOV58883.1"/>
    </source>
</evidence>
<evidence type="ECO:0000313" key="6">
    <source>
        <dbReference type="Proteomes" id="UP000240920"/>
    </source>
</evidence>
<evidence type="ECO:0000313" key="5">
    <source>
        <dbReference type="Proteomes" id="UP000240804"/>
    </source>
</evidence>
<dbReference type="Proteomes" id="UP000240920">
    <property type="component" value="Segment"/>
</dbReference>
<dbReference type="Proteomes" id="UP000240804">
    <property type="component" value="Segment"/>
</dbReference>
<evidence type="ECO:0000313" key="1">
    <source>
        <dbReference type="EMBL" id="AOV58644.1"/>
    </source>
</evidence>
<dbReference type="GeneID" id="30306429"/>
<dbReference type="Proteomes" id="UP000204537">
    <property type="component" value="Segment"/>
</dbReference>
<name>A0A1D8KJ53_9CAUD</name>
<evidence type="ECO:0000313" key="3">
    <source>
        <dbReference type="EMBL" id="AOV59122.1"/>
    </source>
</evidence>
<dbReference type="OrthoDB" id="26622at10239"/>
<dbReference type="EMBL" id="KU686199">
    <property type="protein sequence ID" value="AOV59122.1"/>
    <property type="molecule type" value="Genomic_DNA"/>
</dbReference>
<dbReference type="KEGG" id="vg:30306429"/>
<sequence>MDSPLESELVDIVDLIADKKRGEALDKINDYLYSKASDVIDTYKQTVASSYFDEPTGDEPSAEE</sequence>
<accession>A0A1D8KJ53</accession>
<protein>
    <submittedName>
        <fullName evidence="1">Uncharacterized protein</fullName>
    </submittedName>
</protein>
<dbReference type="EMBL" id="KU686197">
    <property type="protein sequence ID" value="AOV58644.1"/>
    <property type="molecule type" value="Genomic_DNA"/>
</dbReference>
<dbReference type="EMBL" id="KU686198">
    <property type="protein sequence ID" value="AOV58883.1"/>
    <property type="molecule type" value="Genomic_DNA"/>
</dbReference>